<dbReference type="AlphaFoldDB" id="A0A0A9BNL6"/>
<reference evidence="1" key="2">
    <citation type="journal article" date="2015" name="Data Brief">
        <title>Shoot transcriptome of the giant reed, Arundo donax.</title>
        <authorList>
            <person name="Barrero R.A."/>
            <person name="Guerrero F.D."/>
            <person name="Moolhuijzen P."/>
            <person name="Goolsby J.A."/>
            <person name="Tidwell J."/>
            <person name="Bellgard S.E."/>
            <person name="Bellgard M.I."/>
        </authorList>
    </citation>
    <scope>NUCLEOTIDE SEQUENCE</scope>
    <source>
        <tissue evidence="1">Shoot tissue taken approximately 20 cm above the soil surface</tissue>
    </source>
</reference>
<dbReference type="EMBL" id="GBRH01232356">
    <property type="protein sequence ID" value="JAD65539.1"/>
    <property type="molecule type" value="Transcribed_RNA"/>
</dbReference>
<evidence type="ECO:0000313" key="1">
    <source>
        <dbReference type="EMBL" id="JAD65539.1"/>
    </source>
</evidence>
<organism evidence="1">
    <name type="scientific">Arundo donax</name>
    <name type="common">Giant reed</name>
    <name type="synonym">Donax arundinaceus</name>
    <dbReference type="NCBI Taxonomy" id="35708"/>
    <lineage>
        <taxon>Eukaryota</taxon>
        <taxon>Viridiplantae</taxon>
        <taxon>Streptophyta</taxon>
        <taxon>Embryophyta</taxon>
        <taxon>Tracheophyta</taxon>
        <taxon>Spermatophyta</taxon>
        <taxon>Magnoliopsida</taxon>
        <taxon>Liliopsida</taxon>
        <taxon>Poales</taxon>
        <taxon>Poaceae</taxon>
        <taxon>PACMAD clade</taxon>
        <taxon>Arundinoideae</taxon>
        <taxon>Arundineae</taxon>
        <taxon>Arundo</taxon>
    </lineage>
</organism>
<sequence>MILGRGGGRHGRRDTCGRAGSGCGSEVGLGRGECWRPRTHREWAA</sequence>
<protein>
    <submittedName>
        <fullName evidence="1">Uncharacterized protein</fullName>
    </submittedName>
</protein>
<accession>A0A0A9BNL6</accession>
<name>A0A0A9BNL6_ARUDO</name>
<reference evidence="1" key="1">
    <citation type="submission" date="2014-09" db="EMBL/GenBank/DDBJ databases">
        <authorList>
            <person name="Magalhaes I.L.F."/>
            <person name="Oliveira U."/>
            <person name="Santos F.R."/>
            <person name="Vidigal T.H.D.A."/>
            <person name="Brescovit A.D."/>
            <person name="Santos A.J."/>
        </authorList>
    </citation>
    <scope>NUCLEOTIDE SEQUENCE</scope>
    <source>
        <tissue evidence="1">Shoot tissue taken approximately 20 cm above the soil surface</tissue>
    </source>
</reference>
<proteinExistence type="predicted"/>